<keyword evidence="6 8" id="KW-1133">Transmembrane helix</keyword>
<keyword evidence="2" id="KW-1003">Cell membrane</keyword>
<evidence type="ECO:0000256" key="6">
    <source>
        <dbReference type="ARBA" id="ARBA00022989"/>
    </source>
</evidence>
<feature type="transmembrane region" description="Helical" evidence="8">
    <location>
        <begin position="33"/>
        <end position="58"/>
    </location>
</feature>
<proteinExistence type="predicted"/>
<evidence type="ECO:0000259" key="9">
    <source>
        <dbReference type="Pfam" id="PF11984"/>
    </source>
</evidence>
<dbReference type="NCBIfam" id="TIGR02602">
    <property type="entry name" value="8TM_EpsH"/>
    <property type="match status" value="1"/>
</dbReference>
<feature type="domain" description="Methanolan biosynthesis EpsI" evidence="9">
    <location>
        <begin position="424"/>
        <end position="489"/>
    </location>
</feature>
<dbReference type="Pfam" id="PF09721">
    <property type="entry name" value="Exosortase_EpsH"/>
    <property type="match status" value="1"/>
</dbReference>
<dbReference type="NCBIfam" id="TIGR03109">
    <property type="entry name" value="exosort_XrtA"/>
    <property type="match status" value="1"/>
</dbReference>
<keyword evidence="11" id="KW-1185">Reference proteome</keyword>
<dbReference type="EC" id="3.4.22.-" evidence="10"/>
<evidence type="ECO:0000256" key="7">
    <source>
        <dbReference type="ARBA" id="ARBA00023136"/>
    </source>
</evidence>
<dbReference type="InterPro" id="IPR017540">
    <property type="entry name" value="Exosortase-1"/>
</dbReference>
<evidence type="ECO:0000313" key="10">
    <source>
        <dbReference type="EMBL" id="MFC3051196.1"/>
    </source>
</evidence>
<dbReference type="NCBIfam" id="TIGR04178">
    <property type="entry name" value="exo_archaeo"/>
    <property type="match status" value="1"/>
</dbReference>
<dbReference type="InterPro" id="IPR019127">
    <property type="entry name" value="Exosortase"/>
</dbReference>
<evidence type="ECO:0000256" key="3">
    <source>
        <dbReference type="ARBA" id="ARBA00022670"/>
    </source>
</evidence>
<feature type="transmembrane region" description="Helical" evidence="8">
    <location>
        <begin position="178"/>
        <end position="203"/>
    </location>
</feature>
<feature type="transmembrane region" description="Helical" evidence="8">
    <location>
        <begin position="9"/>
        <end position="27"/>
    </location>
</feature>
<dbReference type="InterPro" id="IPR014263">
    <property type="entry name" value="Methanolan_biosynth_EpsI"/>
</dbReference>
<sequence length="509" mass="56521">MKMFSYHILGKLFVTLIALTLVTYVWFDPVQHLFYLITNVDIFSHGQVIPFVSMALVWSRRDILKSVPAFYWWPGLIITASVMVVQFLAVAIDIKILQHVSYILCIQAIILTVFGPYVFRAILFPVAFLILIVPFGSALVPVMQYITADMVINMLSVMGVANSSDGVLITLSSGLYEVAQACAGIKFLFTSMVTGVLLAHLAYDSWFKRVLLVLASAAIPIFANAFRVLGILLIAEATDQSFARGIDHIVYGWGFLSFVLLILIAVAYKFSDKKAFENDMAVEPVSVHHISRKQGIAVAVTVCLLPLFFWTISPKRYLSALDVGMLQAPTCDDCGIRLLDIDTKGEKAPFENADETFSARYRIGADYVFIDTALYCPVRTEKPMLFKLPRTEDNWTSLPGVGPGNFSVAGWDFEERHYTGFRANKVLWTSYYIAGKGMNSGLNIKLASAKEKLLYGKTAGALLTITIPVYEGAPPAEVLLKRFLSTFAPEDFLWNEIKPSETGKILCVA</sequence>
<evidence type="ECO:0000256" key="1">
    <source>
        <dbReference type="ARBA" id="ARBA00004651"/>
    </source>
</evidence>
<evidence type="ECO:0000256" key="2">
    <source>
        <dbReference type="ARBA" id="ARBA00022475"/>
    </source>
</evidence>
<comment type="caution">
    <text evidence="10">The sequence shown here is derived from an EMBL/GenBank/DDBJ whole genome shotgun (WGS) entry which is preliminary data.</text>
</comment>
<dbReference type="Pfam" id="PF11984">
    <property type="entry name" value="DUF3485"/>
    <property type="match status" value="1"/>
</dbReference>
<protein>
    <submittedName>
        <fullName evidence="10">Exosortase A</fullName>
        <ecNumber evidence="10">3.4.22.-</ecNumber>
    </submittedName>
</protein>
<dbReference type="InterPro" id="IPR013426">
    <property type="entry name" value="EpsH-like"/>
</dbReference>
<organism evidence="10 11">
    <name type="scientific">Kordiimonas pumila</name>
    <dbReference type="NCBI Taxonomy" id="2161677"/>
    <lineage>
        <taxon>Bacteria</taxon>
        <taxon>Pseudomonadati</taxon>
        <taxon>Pseudomonadota</taxon>
        <taxon>Alphaproteobacteria</taxon>
        <taxon>Kordiimonadales</taxon>
        <taxon>Kordiimonadaceae</taxon>
        <taxon>Kordiimonas</taxon>
    </lineage>
</organism>
<dbReference type="InterPro" id="IPR026392">
    <property type="entry name" value="Exo/Archaeosortase_dom"/>
</dbReference>
<evidence type="ECO:0000256" key="5">
    <source>
        <dbReference type="ARBA" id="ARBA00022801"/>
    </source>
</evidence>
<name>A0ABV7D214_9PROT</name>
<feature type="transmembrane region" description="Helical" evidence="8">
    <location>
        <begin position="100"/>
        <end position="119"/>
    </location>
</feature>
<evidence type="ECO:0000313" key="11">
    <source>
        <dbReference type="Proteomes" id="UP001595444"/>
    </source>
</evidence>
<dbReference type="EMBL" id="JBHRSL010000002">
    <property type="protein sequence ID" value="MFC3051196.1"/>
    <property type="molecule type" value="Genomic_DNA"/>
</dbReference>
<feature type="transmembrane region" description="Helical" evidence="8">
    <location>
        <begin position="250"/>
        <end position="270"/>
    </location>
</feature>
<keyword evidence="3" id="KW-0645">Protease</keyword>
<keyword evidence="5 10" id="KW-0378">Hydrolase</keyword>
<accession>A0ABV7D214</accession>
<keyword evidence="4 8" id="KW-0812">Transmembrane</keyword>
<dbReference type="Proteomes" id="UP001595444">
    <property type="component" value="Unassembled WGS sequence"/>
</dbReference>
<feature type="transmembrane region" description="Helical" evidence="8">
    <location>
        <begin position="210"/>
        <end position="235"/>
    </location>
</feature>
<reference evidence="11" key="1">
    <citation type="journal article" date="2019" name="Int. J. Syst. Evol. Microbiol.">
        <title>The Global Catalogue of Microorganisms (GCM) 10K type strain sequencing project: providing services to taxonomists for standard genome sequencing and annotation.</title>
        <authorList>
            <consortium name="The Broad Institute Genomics Platform"/>
            <consortium name="The Broad Institute Genome Sequencing Center for Infectious Disease"/>
            <person name="Wu L."/>
            <person name="Ma J."/>
        </authorList>
    </citation>
    <scope>NUCLEOTIDE SEQUENCE [LARGE SCALE GENOMIC DNA]</scope>
    <source>
        <strain evidence="11">KCTC 62164</strain>
    </source>
</reference>
<evidence type="ECO:0000256" key="8">
    <source>
        <dbReference type="SAM" id="Phobius"/>
    </source>
</evidence>
<dbReference type="GO" id="GO:0016787">
    <property type="term" value="F:hydrolase activity"/>
    <property type="evidence" value="ECO:0007669"/>
    <property type="project" value="UniProtKB-KW"/>
</dbReference>
<evidence type="ECO:0000256" key="4">
    <source>
        <dbReference type="ARBA" id="ARBA00022692"/>
    </source>
</evidence>
<gene>
    <name evidence="10" type="primary">xrtA</name>
    <name evidence="10" type="ORF">ACFOKA_04690</name>
</gene>
<feature type="transmembrane region" description="Helical" evidence="8">
    <location>
        <begin position="295"/>
        <end position="312"/>
    </location>
</feature>
<feature type="transmembrane region" description="Helical" evidence="8">
    <location>
        <begin position="126"/>
        <end position="146"/>
    </location>
</feature>
<comment type="subcellular location">
    <subcellularLocation>
        <location evidence="1">Cell membrane</location>
        <topology evidence="1">Multi-pass membrane protein</topology>
    </subcellularLocation>
</comment>
<keyword evidence="7 8" id="KW-0472">Membrane</keyword>
<feature type="transmembrane region" description="Helical" evidence="8">
    <location>
        <begin position="70"/>
        <end position="94"/>
    </location>
</feature>
<dbReference type="RefSeq" id="WP_194211850.1">
    <property type="nucleotide sequence ID" value="NZ_CP061205.1"/>
</dbReference>